<dbReference type="AlphaFoldDB" id="A0A485A5F3"/>
<protein>
    <submittedName>
        <fullName evidence="1">Uncharacterized protein</fullName>
    </submittedName>
</protein>
<sequence>MQKAGAAELLRHGSGHELLHARDVFARASIHFDHFANLYEQRNFYDCASRQSRWFTAGTCSITFQTWIGFNDFQFNKVWWSKQR</sequence>
<evidence type="ECO:0000313" key="2">
    <source>
        <dbReference type="Proteomes" id="UP000401081"/>
    </source>
</evidence>
<gene>
    <name evidence="1" type="ORF">NCTC12993_00523</name>
</gene>
<evidence type="ECO:0000313" key="1">
    <source>
        <dbReference type="EMBL" id="VFS56677.1"/>
    </source>
</evidence>
<reference evidence="1 2" key="1">
    <citation type="submission" date="2019-03" db="EMBL/GenBank/DDBJ databases">
        <authorList>
            <consortium name="Pathogen Informatics"/>
        </authorList>
    </citation>
    <scope>NUCLEOTIDE SEQUENCE [LARGE SCALE GENOMIC DNA]</scope>
    <source>
        <strain evidence="1 2">NCTC12993</strain>
    </source>
</reference>
<keyword evidence="2" id="KW-1185">Reference proteome</keyword>
<proteinExistence type="predicted"/>
<name>A0A485A5F3_KLUCR</name>
<dbReference type="Proteomes" id="UP000401081">
    <property type="component" value="Unassembled WGS sequence"/>
</dbReference>
<dbReference type="EMBL" id="CAADJD010000006">
    <property type="protein sequence ID" value="VFS56677.1"/>
    <property type="molecule type" value="Genomic_DNA"/>
</dbReference>
<organism evidence="1 2">
    <name type="scientific">Kluyvera cryocrescens</name>
    <name type="common">Kluyvera citrophila</name>
    <dbReference type="NCBI Taxonomy" id="580"/>
    <lineage>
        <taxon>Bacteria</taxon>
        <taxon>Pseudomonadati</taxon>
        <taxon>Pseudomonadota</taxon>
        <taxon>Gammaproteobacteria</taxon>
        <taxon>Enterobacterales</taxon>
        <taxon>Enterobacteriaceae</taxon>
        <taxon>Kluyvera</taxon>
    </lineage>
</organism>
<accession>A0A485A5F3</accession>